<evidence type="ECO:0000256" key="1">
    <source>
        <dbReference type="ARBA" id="ARBA00022741"/>
    </source>
</evidence>
<dbReference type="SUPFAM" id="SSF52540">
    <property type="entry name" value="P-loop containing nucleoside triphosphate hydrolases"/>
    <property type="match status" value="1"/>
</dbReference>
<organism evidence="3">
    <name type="scientific">Homavirus sp</name>
    <dbReference type="NCBI Taxonomy" id="2487769"/>
    <lineage>
        <taxon>Viruses</taxon>
        <taxon>Varidnaviria</taxon>
        <taxon>Bamfordvirae</taxon>
        <taxon>Nucleocytoviricota</taxon>
        <taxon>Megaviricetes</taxon>
        <taxon>Imitervirales</taxon>
        <taxon>Mimiviridae</taxon>
        <taxon>Klosneuvirinae</taxon>
    </lineage>
</organism>
<dbReference type="PANTHER" id="PTHR47977">
    <property type="entry name" value="RAS-RELATED PROTEIN RAB"/>
    <property type="match status" value="1"/>
</dbReference>
<dbReference type="Pfam" id="PF00071">
    <property type="entry name" value="Ras"/>
    <property type="match status" value="1"/>
</dbReference>
<dbReference type="GO" id="GO:0005525">
    <property type="term" value="F:GTP binding"/>
    <property type="evidence" value="ECO:0007669"/>
    <property type="project" value="UniProtKB-KW"/>
</dbReference>
<dbReference type="InterPro" id="IPR001806">
    <property type="entry name" value="Small_GTPase"/>
</dbReference>
<dbReference type="PROSITE" id="PS51419">
    <property type="entry name" value="RAB"/>
    <property type="match status" value="1"/>
</dbReference>
<sequence length="129" mass="14842">MIYKYIHSNNSISVDTVPVTVGIDYKTKYIVVNDINVKLAILDTAIQDRFRVLYQHHIPYQNAIIYVYDTKCTNSVYETENYIKFARNHSRGNLPSILVANVDVMYDLSNSNKDVSNKDVSNKDVCDLE</sequence>
<dbReference type="GO" id="GO:0003924">
    <property type="term" value="F:GTPase activity"/>
    <property type="evidence" value="ECO:0007669"/>
    <property type="project" value="InterPro"/>
</dbReference>
<name>A0A3G5AAP4_9VIRU</name>
<keyword evidence="2" id="KW-0342">GTP-binding</keyword>
<feature type="non-terminal residue" evidence="3">
    <location>
        <position position="129"/>
    </location>
</feature>
<dbReference type="Gene3D" id="3.40.50.300">
    <property type="entry name" value="P-loop containing nucleotide triphosphate hydrolases"/>
    <property type="match status" value="1"/>
</dbReference>
<dbReference type="InterPro" id="IPR027417">
    <property type="entry name" value="P-loop_NTPase"/>
</dbReference>
<protein>
    <submittedName>
        <fullName evidence="3">Rab family gtpase</fullName>
    </submittedName>
</protein>
<reference evidence="3" key="1">
    <citation type="submission" date="2018-10" db="EMBL/GenBank/DDBJ databases">
        <title>Hidden diversity of soil giant viruses.</title>
        <authorList>
            <person name="Schulz F."/>
            <person name="Alteio L."/>
            <person name="Goudeau D."/>
            <person name="Ryan E.M."/>
            <person name="Malmstrom R.R."/>
            <person name="Blanchard J."/>
            <person name="Woyke T."/>
        </authorList>
    </citation>
    <scope>NUCLEOTIDE SEQUENCE</scope>
    <source>
        <strain evidence="3">HOV1</strain>
    </source>
</reference>
<keyword evidence="1" id="KW-0547">Nucleotide-binding</keyword>
<evidence type="ECO:0000313" key="3">
    <source>
        <dbReference type="EMBL" id="AYV82409.1"/>
    </source>
</evidence>
<dbReference type="EMBL" id="MK072379">
    <property type="protein sequence ID" value="AYV82409.1"/>
    <property type="molecule type" value="Genomic_DNA"/>
</dbReference>
<accession>A0A3G5AAP4</accession>
<dbReference type="InterPro" id="IPR050227">
    <property type="entry name" value="Rab"/>
</dbReference>
<evidence type="ECO:0000256" key="2">
    <source>
        <dbReference type="ARBA" id="ARBA00023134"/>
    </source>
</evidence>
<proteinExistence type="predicted"/>
<gene>
    <name evidence="3" type="ORF">Homavirus48_3</name>
</gene>